<dbReference type="InterPro" id="IPR006842">
    <property type="entry name" value="Transposase_31"/>
</dbReference>
<evidence type="ECO:0000313" key="4">
    <source>
        <dbReference type="Proteomes" id="UP000775686"/>
    </source>
</evidence>
<dbReference type="RefSeq" id="WP_191437403.1">
    <property type="nucleotide sequence ID" value="NZ_JACJKH010000008.1"/>
</dbReference>
<reference evidence="3 4" key="1">
    <citation type="journal article" date="2021" name="Sci. Rep.">
        <title>The distribution of antibiotic resistance genes in chicken gut microbiota commensals.</title>
        <authorList>
            <person name="Juricova H."/>
            <person name="Matiasovicova J."/>
            <person name="Kubasova T."/>
            <person name="Cejkova D."/>
            <person name="Rychlik I."/>
        </authorList>
    </citation>
    <scope>NUCLEOTIDE SEQUENCE [LARGE SCALE GENOMIC DNA]</scope>
    <source>
        <strain evidence="3 4">An770</strain>
    </source>
</reference>
<feature type="compositionally biased region" description="Basic residues" evidence="1">
    <location>
        <begin position="1"/>
        <end position="14"/>
    </location>
</feature>
<comment type="caution">
    <text evidence="3">The sequence shown here is derived from an EMBL/GenBank/DDBJ whole genome shotgun (WGS) entry which is preliminary data.</text>
</comment>
<dbReference type="Proteomes" id="UP000775686">
    <property type="component" value="Unassembled WGS sequence"/>
</dbReference>
<evidence type="ECO:0000313" key="3">
    <source>
        <dbReference type="EMBL" id="MBM6743869.1"/>
    </source>
</evidence>
<feature type="domain" description="Transposase (putative) YhgA-like" evidence="2">
    <location>
        <begin position="82"/>
        <end position="145"/>
    </location>
</feature>
<evidence type="ECO:0000256" key="1">
    <source>
        <dbReference type="SAM" id="MobiDB-lite"/>
    </source>
</evidence>
<keyword evidence="4" id="KW-1185">Reference proteome</keyword>
<dbReference type="EMBL" id="JACJKH010000008">
    <property type="protein sequence ID" value="MBM6743869.1"/>
    <property type="molecule type" value="Genomic_DNA"/>
</dbReference>
<evidence type="ECO:0000259" key="2">
    <source>
        <dbReference type="Pfam" id="PF04754"/>
    </source>
</evidence>
<accession>A0ABS2EFZ6</accession>
<protein>
    <submittedName>
        <fullName evidence="3">Rpn family recombination-promoting nuclease/putative transposase</fullName>
    </submittedName>
</protein>
<proteinExistence type="predicted"/>
<sequence>MSKKQRKPISKKKNTSSNHHVNSKYKDTLFRMIFRDKKNLLSLYNALNKTSYTNPDDMKITTLEDVIYVGMKNDVSFLFSSIMNLFEHQSTFNPNMPVRGLLYLARIYQNYIRENGLNIYSSTQISLPVPVYVVFYNSSGKYQIQSGKRAVLSKAELL</sequence>
<dbReference type="Pfam" id="PF04754">
    <property type="entry name" value="Transposase_31"/>
    <property type="match status" value="1"/>
</dbReference>
<name>A0ABS2EFZ6_9FIRM</name>
<organism evidence="3 4">
    <name type="scientific">Drancourtella massiliensis</name>
    <dbReference type="NCBI Taxonomy" id="1632013"/>
    <lineage>
        <taxon>Bacteria</taxon>
        <taxon>Bacillati</taxon>
        <taxon>Bacillota</taxon>
        <taxon>Clostridia</taxon>
        <taxon>Eubacteriales</taxon>
        <taxon>Oscillospiraceae</taxon>
        <taxon>Drancourtella</taxon>
    </lineage>
</organism>
<gene>
    <name evidence="3" type="ORF">H6A32_06030</name>
</gene>
<feature type="region of interest" description="Disordered" evidence="1">
    <location>
        <begin position="1"/>
        <end position="21"/>
    </location>
</feature>